<evidence type="ECO:0000256" key="1">
    <source>
        <dbReference type="ARBA" id="ARBA00004123"/>
    </source>
</evidence>
<evidence type="ECO:0000256" key="3">
    <source>
        <dbReference type="ARBA" id="ARBA00023163"/>
    </source>
</evidence>
<feature type="compositionally biased region" description="Pro residues" evidence="5">
    <location>
        <begin position="679"/>
        <end position="688"/>
    </location>
</feature>
<gene>
    <name evidence="8" type="ORF">GQ43DRAFT_409564</name>
</gene>
<dbReference type="InterPro" id="IPR041499">
    <property type="entry name" value="Tfc1/Sfc1_N"/>
</dbReference>
<evidence type="ECO:0000259" key="7">
    <source>
        <dbReference type="Pfam" id="PF17682"/>
    </source>
</evidence>
<keyword evidence="2" id="KW-0238">DNA-binding</keyword>
<dbReference type="Pfam" id="PF17682">
    <property type="entry name" value="Tau95_N"/>
    <property type="match status" value="1"/>
</dbReference>
<dbReference type="PANTHER" id="PTHR13230:SF5">
    <property type="entry name" value="GENERAL TRANSCRIPTION FACTOR 3C POLYPEPTIDE 5"/>
    <property type="match status" value="1"/>
</dbReference>
<sequence length="688" mass="78028">MATPSPADYSTSRNKPDRNKSKTAPWLLVPAQSVMSVEHPCIIKDVDKGIKSLGGEVKSHIQALIERKNIAATLRPDDPFAKHIMSSVVRTENLLLKISVPKRTGRRRKRGTNGPFLTEQEISEQSGSREPNSKKTAEHGNSEQREKHGIESKKKVATPSIPYVDAETVFRSLRDNATKYTVTPVGIIDQTHRFRNLPDLQITNADNRIMQGIRDHLMPLKYSEIKKYEINTEPGIVLSPNIGPPVQFLQTISPIAYSYKQNPGVKFETDETGESRALNTHKRLFVDSMYIVHADDPTVPQGPKPDLPPEDRLTYLETQILTELRALLQERPVVTRHVIYNRLGWSKRDKLRDISAYAGYFFDTGPFREALVRYGIDPRKDPEMRKYQTLSYMTFRSLGPKSGRTFYENIKVLVRMRPEELTHSHMFDGMSVSRTGNMFQMCDITDPVIRKILDTPNIRSTCAPTTQGWYHSGTWTKAVTVLKDKVNLLLRNEIPDNSVYDRLVAWPDIFTSEGIYETYVDEVLDTEIHREKKREHALMSICRRMVKNPRYAIEIVESGGLEAEGAQDGQARDKEGDIPIDADVDAEADDQLEEDEDEVIEGPDAEEDEIANEDEDESEGLFVSGWNDETDYVRGPYHDGLEGGLYNGKSRGREGEEDMGREEAGIMEGREDHATSERSPPPYRGTFG</sequence>
<feature type="region of interest" description="Disordered" evidence="5">
    <location>
        <begin position="104"/>
        <end position="156"/>
    </location>
</feature>
<evidence type="ECO:0008006" key="10">
    <source>
        <dbReference type="Google" id="ProtNLM"/>
    </source>
</evidence>
<comment type="subcellular location">
    <subcellularLocation>
        <location evidence="1">Nucleus</location>
    </subcellularLocation>
</comment>
<comment type="caution">
    <text evidence="8">The sequence shown here is derived from an EMBL/GenBank/DDBJ whole genome shotgun (WGS) entry which is preliminary data.</text>
</comment>
<dbReference type="InterPro" id="IPR040454">
    <property type="entry name" value="TF_IIIC_Tfc1/Sfc1"/>
</dbReference>
<dbReference type="GO" id="GO:0001003">
    <property type="term" value="F:RNA polymerase III type 2 promoter sequence-specific DNA binding"/>
    <property type="evidence" value="ECO:0007669"/>
    <property type="project" value="TreeGrafter"/>
</dbReference>
<evidence type="ECO:0000313" key="9">
    <source>
        <dbReference type="Proteomes" id="UP000799536"/>
    </source>
</evidence>
<feature type="domain" description="Transcription factor IIIC subunit 5 HTH" evidence="6">
    <location>
        <begin position="243"/>
        <end position="392"/>
    </location>
</feature>
<name>A0A9P4JXQ9_9PLEO</name>
<dbReference type="InterPro" id="IPR042536">
    <property type="entry name" value="TFIIIC_tauA_Sfc1"/>
</dbReference>
<evidence type="ECO:0000313" key="8">
    <source>
        <dbReference type="EMBL" id="KAF2204448.1"/>
    </source>
</evidence>
<keyword evidence="3" id="KW-0804">Transcription</keyword>
<dbReference type="GO" id="GO:0006384">
    <property type="term" value="P:transcription initiation at RNA polymerase III promoter"/>
    <property type="evidence" value="ECO:0007669"/>
    <property type="project" value="InterPro"/>
</dbReference>
<dbReference type="Gene3D" id="3.30.200.160">
    <property type="entry name" value="TFIIIC, subcomplex tauA, subunit Sfc1, barrel domain"/>
    <property type="match status" value="1"/>
</dbReference>
<protein>
    <recommendedName>
        <fullName evidence="10">Transcription factor IIIC subunit 5 HTH domain-containing protein</fullName>
    </recommendedName>
</protein>
<dbReference type="InterPro" id="IPR019136">
    <property type="entry name" value="TF_IIIC_su-5_HTH"/>
</dbReference>
<evidence type="ECO:0000259" key="6">
    <source>
        <dbReference type="Pfam" id="PF09734"/>
    </source>
</evidence>
<feature type="domain" description="Transcription factor IIIC subunit Tfc1/Sfc1 triple barrel" evidence="7">
    <location>
        <begin position="35"/>
        <end position="202"/>
    </location>
</feature>
<feature type="region of interest" description="Disordered" evidence="5">
    <location>
        <begin position="1"/>
        <end position="23"/>
    </location>
</feature>
<proteinExistence type="predicted"/>
<organism evidence="8 9">
    <name type="scientific">Delitschia confertaspora ATCC 74209</name>
    <dbReference type="NCBI Taxonomy" id="1513339"/>
    <lineage>
        <taxon>Eukaryota</taxon>
        <taxon>Fungi</taxon>
        <taxon>Dikarya</taxon>
        <taxon>Ascomycota</taxon>
        <taxon>Pezizomycotina</taxon>
        <taxon>Dothideomycetes</taxon>
        <taxon>Pleosporomycetidae</taxon>
        <taxon>Pleosporales</taxon>
        <taxon>Delitschiaceae</taxon>
        <taxon>Delitschia</taxon>
    </lineage>
</organism>
<dbReference type="GO" id="GO:0000127">
    <property type="term" value="C:transcription factor TFIIIC complex"/>
    <property type="evidence" value="ECO:0007669"/>
    <property type="project" value="InterPro"/>
</dbReference>
<feature type="compositionally biased region" description="Basic and acidic residues" evidence="5">
    <location>
        <begin position="131"/>
        <end position="154"/>
    </location>
</feature>
<dbReference type="OrthoDB" id="5598268at2759"/>
<feature type="compositionally biased region" description="Acidic residues" evidence="5">
    <location>
        <begin position="586"/>
        <end position="619"/>
    </location>
</feature>
<evidence type="ECO:0000256" key="4">
    <source>
        <dbReference type="ARBA" id="ARBA00023242"/>
    </source>
</evidence>
<dbReference type="GO" id="GO:0005634">
    <property type="term" value="C:nucleus"/>
    <property type="evidence" value="ECO:0007669"/>
    <property type="project" value="UniProtKB-SubCell"/>
</dbReference>
<dbReference type="GO" id="GO:0001002">
    <property type="term" value="F:RNA polymerase III type 1 promoter sequence-specific DNA binding"/>
    <property type="evidence" value="ECO:0007669"/>
    <property type="project" value="TreeGrafter"/>
</dbReference>
<dbReference type="PANTHER" id="PTHR13230">
    <property type="entry name" value="GENERAL TRANSCRIPTION FACTOR IIIC, POLYPEPTIDE 5"/>
    <property type="match status" value="1"/>
</dbReference>
<dbReference type="Pfam" id="PF09734">
    <property type="entry name" value="Tau95"/>
    <property type="match status" value="1"/>
</dbReference>
<evidence type="ECO:0000256" key="5">
    <source>
        <dbReference type="SAM" id="MobiDB-lite"/>
    </source>
</evidence>
<dbReference type="AlphaFoldDB" id="A0A9P4JXQ9"/>
<feature type="region of interest" description="Disordered" evidence="5">
    <location>
        <begin position="586"/>
        <end position="688"/>
    </location>
</feature>
<keyword evidence="4" id="KW-0539">Nucleus</keyword>
<feature type="compositionally biased region" description="Basic and acidic residues" evidence="5">
    <location>
        <begin position="661"/>
        <end position="676"/>
    </location>
</feature>
<dbReference type="Proteomes" id="UP000799536">
    <property type="component" value="Unassembled WGS sequence"/>
</dbReference>
<evidence type="ECO:0000256" key="2">
    <source>
        <dbReference type="ARBA" id="ARBA00023125"/>
    </source>
</evidence>
<reference evidence="8" key="1">
    <citation type="journal article" date="2020" name="Stud. Mycol.">
        <title>101 Dothideomycetes genomes: a test case for predicting lifestyles and emergence of pathogens.</title>
        <authorList>
            <person name="Haridas S."/>
            <person name="Albert R."/>
            <person name="Binder M."/>
            <person name="Bloem J."/>
            <person name="Labutti K."/>
            <person name="Salamov A."/>
            <person name="Andreopoulos B."/>
            <person name="Baker S."/>
            <person name="Barry K."/>
            <person name="Bills G."/>
            <person name="Bluhm B."/>
            <person name="Cannon C."/>
            <person name="Castanera R."/>
            <person name="Culley D."/>
            <person name="Daum C."/>
            <person name="Ezra D."/>
            <person name="Gonzalez J."/>
            <person name="Henrissat B."/>
            <person name="Kuo A."/>
            <person name="Liang C."/>
            <person name="Lipzen A."/>
            <person name="Lutzoni F."/>
            <person name="Magnuson J."/>
            <person name="Mondo S."/>
            <person name="Nolan M."/>
            <person name="Ohm R."/>
            <person name="Pangilinan J."/>
            <person name="Park H.-J."/>
            <person name="Ramirez L."/>
            <person name="Alfaro M."/>
            <person name="Sun H."/>
            <person name="Tritt A."/>
            <person name="Yoshinaga Y."/>
            <person name="Zwiers L.-H."/>
            <person name="Turgeon B."/>
            <person name="Goodwin S."/>
            <person name="Spatafora J."/>
            <person name="Crous P."/>
            <person name="Grigoriev I."/>
        </authorList>
    </citation>
    <scope>NUCLEOTIDE SEQUENCE</scope>
    <source>
        <strain evidence="8">ATCC 74209</strain>
    </source>
</reference>
<accession>A0A9P4JXQ9</accession>
<dbReference type="EMBL" id="ML993876">
    <property type="protein sequence ID" value="KAF2204448.1"/>
    <property type="molecule type" value="Genomic_DNA"/>
</dbReference>
<keyword evidence="9" id="KW-1185">Reference proteome</keyword>